<dbReference type="Pfam" id="PF13148">
    <property type="entry name" value="DUF3987"/>
    <property type="match status" value="1"/>
</dbReference>
<protein>
    <submittedName>
        <fullName evidence="6">DUF3987 domain-containing protein</fullName>
    </submittedName>
</protein>
<evidence type="ECO:0000313" key="6">
    <source>
        <dbReference type="EMBL" id="MBU2692846.1"/>
    </source>
</evidence>
<dbReference type="CDD" id="cd04859">
    <property type="entry name" value="Prim_Pol"/>
    <property type="match status" value="1"/>
</dbReference>
<dbReference type="InterPro" id="IPR015330">
    <property type="entry name" value="DNA_primase/pol_bifunc_N"/>
</dbReference>
<dbReference type="PANTHER" id="PTHR35372">
    <property type="entry name" value="ATP BINDING PROTEIN-RELATED"/>
    <property type="match status" value="1"/>
</dbReference>
<accession>A0A948W8M8</accession>
<feature type="region of interest" description="Disordered" evidence="3">
    <location>
        <begin position="72"/>
        <end position="92"/>
    </location>
</feature>
<feature type="coiled-coil region" evidence="2">
    <location>
        <begin position="415"/>
        <end position="442"/>
    </location>
</feature>
<sequence length="835" mass="91397">MAANSDMSVVVEDFIDRVMRVFPDAEVVSRGESIVRTNGLSDQGRAALWYAKQGWPVLPLHTPRSGSCSCRKADCQSQGKHPRTQRGLKDASTEERTIRSWWTRWPDANVAVLTGTESGLIVLDIDPRNGGDESLADLEAEFGRLPATVESRTGGGGRHYFFIHPRVPIRCSSGRLGPGLDLKSDGGYIVVPPSVHCSGNTYQWRDSSKPNQIQPAPLPGWLLDRLTQQYERIPADEEGGGNIPEGSRNEALTSMGGRLRSMGMTTAEIRSALLEANKGRCVTPLDDTEVERIAESLGRYPPRSSIVTNSSEWEHPIPLSVTNLPEFPTGALPDWVRQFVEAEAVATQTPPDLAGMLTISACAAAIAKKVVVHVREGYQEPVNVFVVVILPPGSRKSAVFSHVTSPLEEYEATETERLKAEIAEQQSQHRIATEALRKAEKKAAEAKWDKREAAFEESNRAARELAAIKVLQPLRLIVDDCSPERLSTLLQEQGGRIAVMAPEGDVFDLMAGRYSSGGPNLGVYLRGHAGDQIRVDRVGRASEFVESPALTVGLAVQPEVLNGLTRVPGFRGRGLIGRFLFALPHSLLGCREINPPSMPPQVKSEYRKNVQALLSLPFGTDAEGAPAPHTLSFDFLGQEALMAFASWLEPQLAATGDLGHMTDWAGKLVGAIARLAGILHMAEYVREKDPWTIPINLQTVELAIQIGHYLIQHAKVAFGEMGADQELDDARHILSKIQSLGVTEITRRDLFESVKGRFKKVDKMDPGLGLLVDHGYIRRKEMEDSSARGRKPSLIYEVNPLLPPELNCCRSATQKERLQGTQVNCANCANCATPT</sequence>
<proteinExistence type="predicted"/>
<evidence type="ECO:0000313" key="7">
    <source>
        <dbReference type="Proteomes" id="UP000777784"/>
    </source>
</evidence>
<comment type="caution">
    <text evidence="6">The sequence shown here is derived from an EMBL/GenBank/DDBJ whole genome shotgun (WGS) entry which is preliminary data.</text>
</comment>
<gene>
    <name evidence="6" type="ORF">KJ970_18155</name>
</gene>
<evidence type="ECO:0000256" key="3">
    <source>
        <dbReference type="SAM" id="MobiDB-lite"/>
    </source>
</evidence>
<feature type="domain" description="DNA primase/polymerase bifunctional N-terminal" evidence="5">
    <location>
        <begin position="47"/>
        <end position="222"/>
    </location>
</feature>
<dbReference type="EMBL" id="JAHJDP010000102">
    <property type="protein sequence ID" value="MBU2692846.1"/>
    <property type="molecule type" value="Genomic_DNA"/>
</dbReference>
<evidence type="ECO:0000259" key="4">
    <source>
        <dbReference type="SMART" id="SM00942"/>
    </source>
</evidence>
<dbReference type="InterPro" id="IPR025048">
    <property type="entry name" value="DUF3987"/>
</dbReference>
<dbReference type="Pfam" id="PF09250">
    <property type="entry name" value="Prim-Pol"/>
    <property type="match status" value="1"/>
</dbReference>
<dbReference type="SUPFAM" id="SSF56747">
    <property type="entry name" value="Prim-pol domain"/>
    <property type="match status" value="1"/>
</dbReference>
<dbReference type="Pfam" id="PF08708">
    <property type="entry name" value="PriCT_1"/>
    <property type="match status" value="1"/>
</dbReference>
<reference evidence="6" key="1">
    <citation type="submission" date="2021-05" db="EMBL/GenBank/DDBJ databases">
        <title>Energy efficiency and biological interactions define the core microbiome of deep oligotrophic groundwater.</title>
        <authorList>
            <person name="Mehrshad M."/>
            <person name="Lopez-Fernandez M."/>
            <person name="Bell E."/>
            <person name="Bernier-Latmani R."/>
            <person name="Bertilsson S."/>
            <person name="Dopson M."/>
        </authorList>
    </citation>
    <scope>NUCLEOTIDE SEQUENCE</scope>
    <source>
        <strain evidence="6">Modern_marine.mb.64</strain>
    </source>
</reference>
<dbReference type="InterPro" id="IPR014820">
    <property type="entry name" value="PriCT_1"/>
</dbReference>
<dbReference type="PANTHER" id="PTHR35372:SF2">
    <property type="entry name" value="SF3 HELICASE DOMAIN-CONTAINING PROTEIN"/>
    <property type="match status" value="1"/>
</dbReference>
<evidence type="ECO:0000256" key="2">
    <source>
        <dbReference type="SAM" id="Coils"/>
    </source>
</evidence>
<feature type="domain" description="Primase C-terminal 1" evidence="4">
    <location>
        <begin position="237"/>
        <end position="303"/>
    </location>
</feature>
<evidence type="ECO:0000256" key="1">
    <source>
        <dbReference type="ARBA" id="ARBA00022801"/>
    </source>
</evidence>
<dbReference type="InterPro" id="IPR051620">
    <property type="entry name" value="ORF904-like_C"/>
</dbReference>
<name>A0A948W8M8_UNCEI</name>
<dbReference type="SMART" id="SM00943">
    <property type="entry name" value="Prim-Pol"/>
    <property type="match status" value="1"/>
</dbReference>
<dbReference type="SMART" id="SM00942">
    <property type="entry name" value="PriCT_1"/>
    <property type="match status" value="1"/>
</dbReference>
<dbReference type="Proteomes" id="UP000777784">
    <property type="component" value="Unassembled WGS sequence"/>
</dbReference>
<keyword evidence="1" id="KW-0378">Hydrolase</keyword>
<keyword evidence="2" id="KW-0175">Coiled coil</keyword>
<organism evidence="6 7">
    <name type="scientific">Eiseniibacteriota bacterium</name>
    <dbReference type="NCBI Taxonomy" id="2212470"/>
    <lineage>
        <taxon>Bacteria</taxon>
        <taxon>Candidatus Eiseniibacteriota</taxon>
    </lineage>
</organism>
<evidence type="ECO:0000259" key="5">
    <source>
        <dbReference type="SMART" id="SM00943"/>
    </source>
</evidence>
<dbReference type="GO" id="GO:0016787">
    <property type="term" value="F:hydrolase activity"/>
    <property type="evidence" value="ECO:0007669"/>
    <property type="project" value="UniProtKB-KW"/>
</dbReference>
<dbReference type="AlphaFoldDB" id="A0A948W8M8"/>